<gene>
    <name evidence="1" type="ORF">LCGC14_1210350</name>
</gene>
<comment type="caution">
    <text evidence="1">The sequence shown here is derived from an EMBL/GenBank/DDBJ whole genome shotgun (WGS) entry which is preliminary data.</text>
</comment>
<dbReference type="EMBL" id="LAZR01006292">
    <property type="protein sequence ID" value="KKM93238.1"/>
    <property type="molecule type" value="Genomic_DNA"/>
</dbReference>
<accession>A0A0F9LIH7</accession>
<protein>
    <submittedName>
        <fullName evidence="1">Uncharacterized protein</fullName>
    </submittedName>
</protein>
<name>A0A0F9LIH7_9ZZZZ</name>
<reference evidence="1" key="1">
    <citation type="journal article" date="2015" name="Nature">
        <title>Complex archaea that bridge the gap between prokaryotes and eukaryotes.</title>
        <authorList>
            <person name="Spang A."/>
            <person name="Saw J.H."/>
            <person name="Jorgensen S.L."/>
            <person name="Zaremba-Niedzwiedzka K."/>
            <person name="Martijn J."/>
            <person name="Lind A.E."/>
            <person name="van Eijk R."/>
            <person name="Schleper C."/>
            <person name="Guy L."/>
            <person name="Ettema T.J."/>
        </authorList>
    </citation>
    <scope>NUCLEOTIDE SEQUENCE</scope>
</reference>
<proteinExistence type="predicted"/>
<organism evidence="1">
    <name type="scientific">marine sediment metagenome</name>
    <dbReference type="NCBI Taxonomy" id="412755"/>
    <lineage>
        <taxon>unclassified sequences</taxon>
        <taxon>metagenomes</taxon>
        <taxon>ecological metagenomes</taxon>
    </lineage>
</organism>
<sequence>MRIYTDMVADLFHRGHVEFLKNIRNLMMEKHDAQITMGRKIEDHVITIKREMDNLISLNKSMQDYTKGEANLRQDVKNSIHEINIIVKEMENFGFKEMAEQMGKFTAAFSGSRLYGAESEEDPFTGDI</sequence>
<dbReference type="AlphaFoldDB" id="A0A0F9LIH7"/>
<evidence type="ECO:0000313" key="1">
    <source>
        <dbReference type="EMBL" id="KKM93238.1"/>
    </source>
</evidence>